<organism evidence="1 2">
    <name type="scientific">Cerrena zonata</name>
    <dbReference type="NCBI Taxonomy" id="2478898"/>
    <lineage>
        <taxon>Eukaryota</taxon>
        <taxon>Fungi</taxon>
        <taxon>Dikarya</taxon>
        <taxon>Basidiomycota</taxon>
        <taxon>Agaricomycotina</taxon>
        <taxon>Agaricomycetes</taxon>
        <taxon>Polyporales</taxon>
        <taxon>Cerrenaceae</taxon>
        <taxon>Cerrena</taxon>
    </lineage>
</organism>
<reference evidence="1 2" key="1">
    <citation type="submission" date="2022-09" db="EMBL/GenBank/DDBJ databases">
        <authorList>
            <person name="Palmer J.M."/>
        </authorList>
    </citation>
    <scope>NUCLEOTIDE SEQUENCE [LARGE SCALE GENOMIC DNA]</scope>
    <source>
        <strain evidence="1 2">DSM 7382</strain>
    </source>
</reference>
<dbReference type="Proteomes" id="UP001385951">
    <property type="component" value="Unassembled WGS sequence"/>
</dbReference>
<accession>A0AAW0GMI7</accession>
<proteinExistence type="predicted"/>
<gene>
    <name evidence="1" type="ORF">QCA50_005935</name>
</gene>
<evidence type="ECO:0000313" key="1">
    <source>
        <dbReference type="EMBL" id="KAK7690834.1"/>
    </source>
</evidence>
<evidence type="ECO:0000313" key="2">
    <source>
        <dbReference type="Proteomes" id="UP001385951"/>
    </source>
</evidence>
<sequence length="100" mass="11745">MQARQYLFETHSVKGLYRDSASRNLSALDSRRKDFIPDVRASHYMIRQFEHYSRQNGRGGRTHAELNPARPRSFAVNALVWISYRQRVSGLRSNNSNKKY</sequence>
<dbReference type="AlphaFoldDB" id="A0AAW0GMI7"/>
<comment type="caution">
    <text evidence="1">The sequence shown here is derived from an EMBL/GenBank/DDBJ whole genome shotgun (WGS) entry which is preliminary data.</text>
</comment>
<protein>
    <submittedName>
        <fullName evidence="1">Uncharacterized protein</fullName>
    </submittedName>
</protein>
<name>A0AAW0GMI7_9APHY</name>
<keyword evidence="2" id="KW-1185">Reference proteome</keyword>
<dbReference type="EMBL" id="JASBNA010000006">
    <property type="protein sequence ID" value="KAK7690834.1"/>
    <property type="molecule type" value="Genomic_DNA"/>
</dbReference>